<organism evidence="3 4">
    <name type="scientific">Candolleomyces eurysporus</name>
    <dbReference type="NCBI Taxonomy" id="2828524"/>
    <lineage>
        <taxon>Eukaryota</taxon>
        <taxon>Fungi</taxon>
        <taxon>Dikarya</taxon>
        <taxon>Basidiomycota</taxon>
        <taxon>Agaricomycotina</taxon>
        <taxon>Agaricomycetes</taxon>
        <taxon>Agaricomycetidae</taxon>
        <taxon>Agaricales</taxon>
        <taxon>Agaricineae</taxon>
        <taxon>Psathyrellaceae</taxon>
        <taxon>Candolleomyces</taxon>
    </lineage>
</organism>
<reference evidence="3" key="1">
    <citation type="submission" date="2022-06" db="EMBL/GenBank/DDBJ databases">
        <title>Genome Sequence of Candolleomyces eurysporus.</title>
        <authorList>
            <person name="Buettner E."/>
        </authorList>
    </citation>
    <scope>NUCLEOTIDE SEQUENCE</scope>
    <source>
        <strain evidence="3">VTCC 930004</strain>
    </source>
</reference>
<dbReference type="Proteomes" id="UP001140091">
    <property type="component" value="Unassembled WGS sequence"/>
</dbReference>
<feature type="compositionally biased region" description="Pro residues" evidence="1">
    <location>
        <begin position="270"/>
        <end position="280"/>
    </location>
</feature>
<feature type="compositionally biased region" description="Polar residues" evidence="1">
    <location>
        <begin position="215"/>
        <end position="229"/>
    </location>
</feature>
<evidence type="ECO:0000313" key="4">
    <source>
        <dbReference type="Proteomes" id="UP001140091"/>
    </source>
</evidence>
<dbReference type="AlphaFoldDB" id="A0A9W8J5I1"/>
<keyword evidence="2" id="KW-0812">Transmembrane</keyword>
<proteinExistence type="predicted"/>
<keyword evidence="2" id="KW-0472">Membrane</keyword>
<feature type="transmembrane region" description="Helical" evidence="2">
    <location>
        <begin position="158"/>
        <end position="183"/>
    </location>
</feature>
<sequence>MSYYQFCAIEATSEGNHTFQFNAIVKSQTLYIDQIQYLVTEGADVGNAWMAIGQEDGRFNYSDGWIESEDHFWKWTYASGAWLTYDFVDGEEPKDFTIPASSVYSDHQALFNVTGLKPGPHRLTVTNAGDESTAGLCINYIYTKNSADTTPRGRSGKVIGAAVGGSIGAVLLAVLAILAVVWYQRRKRQREQDVSLMGGTILGEAMSITSASTEIKGQYTPGSPTQGPWNQPAGFPSHQLSTIPPDGAHSPTTPVTQSGPHQLATSRSGPNPPTSFPTPSRPAMSVTPLHPRLQRGLSASSGMPSPASFAAASIGSQSPASYTSGAPGSSPPSPSFTNPNGSTAAGTGQDVWLTQVPIQLQHIQDGRHQSP</sequence>
<feature type="region of interest" description="Disordered" evidence="1">
    <location>
        <begin position="215"/>
        <end position="353"/>
    </location>
</feature>
<keyword evidence="4" id="KW-1185">Reference proteome</keyword>
<feature type="compositionally biased region" description="Low complexity" evidence="1">
    <location>
        <begin position="318"/>
        <end position="328"/>
    </location>
</feature>
<dbReference type="EMBL" id="JANBPK010001049">
    <property type="protein sequence ID" value="KAJ2926699.1"/>
    <property type="molecule type" value="Genomic_DNA"/>
</dbReference>
<dbReference type="OrthoDB" id="3052647at2759"/>
<name>A0A9W8J5I1_9AGAR</name>
<accession>A0A9W8J5I1</accession>
<comment type="caution">
    <text evidence="3">The sequence shown here is derived from an EMBL/GenBank/DDBJ whole genome shotgun (WGS) entry which is preliminary data.</text>
</comment>
<feature type="compositionally biased region" description="Polar residues" evidence="1">
    <location>
        <begin position="250"/>
        <end position="269"/>
    </location>
</feature>
<feature type="non-terminal residue" evidence="3">
    <location>
        <position position="371"/>
    </location>
</feature>
<evidence type="ECO:0000313" key="3">
    <source>
        <dbReference type="EMBL" id="KAJ2926699.1"/>
    </source>
</evidence>
<evidence type="ECO:0000256" key="2">
    <source>
        <dbReference type="SAM" id="Phobius"/>
    </source>
</evidence>
<gene>
    <name evidence="3" type="ORF">H1R20_g10411</name>
</gene>
<evidence type="ECO:0000256" key="1">
    <source>
        <dbReference type="SAM" id="MobiDB-lite"/>
    </source>
</evidence>
<keyword evidence="2" id="KW-1133">Transmembrane helix</keyword>
<protein>
    <submittedName>
        <fullName evidence="3">Uncharacterized protein</fullName>
    </submittedName>
</protein>